<reference evidence="3" key="1">
    <citation type="journal article" date="2019" name="Int. J. Syst. Evol. Microbiol.">
        <title>The Global Catalogue of Microorganisms (GCM) 10K type strain sequencing project: providing services to taxonomists for standard genome sequencing and annotation.</title>
        <authorList>
            <consortium name="The Broad Institute Genomics Platform"/>
            <consortium name="The Broad Institute Genome Sequencing Center for Infectious Disease"/>
            <person name="Wu L."/>
            <person name="Ma J."/>
        </authorList>
    </citation>
    <scope>NUCLEOTIDE SEQUENCE [LARGE SCALE GENOMIC DNA]</scope>
    <source>
        <strain evidence="3">JCM 17858</strain>
    </source>
</reference>
<dbReference type="Proteomes" id="UP001500394">
    <property type="component" value="Unassembled WGS sequence"/>
</dbReference>
<comment type="caution">
    <text evidence="2">The sequence shown here is derived from an EMBL/GenBank/DDBJ whole genome shotgun (WGS) entry which is preliminary data.</text>
</comment>
<feature type="transmembrane region" description="Helical" evidence="1">
    <location>
        <begin position="80"/>
        <end position="98"/>
    </location>
</feature>
<sequence length="199" mass="22356">MTKIIIIGALIAILFYSIVRKLGGMNSSYTQRLSTPSEIIAISASLAIYKSLLRKTLLSVGTGVLILLVCIILAAKFKIALIMLPLSFYLIGQFFVLSNHIKAVKKQRIFYNRNTHDMEVDFADGKKIKFNLLTDTIKVKEVKAVQKNNGVLLGYFSLKTHSHTVNIPYLIALNGDTQPFFNTLQSFDREIETKLFPVI</sequence>
<proteinExistence type="predicted"/>
<protein>
    <recommendedName>
        <fullName evidence="4">YcxB-like protein domain-containing protein</fullName>
    </recommendedName>
</protein>
<dbReference type="RefSeq" id="WP_345065808.1">
    <property type="nucleotide sequence ID" value="NZ_BAABGR010000011.1"/>
</dbReference>
<accession>A0ABP8QZR7</accession>
<keyword evidence="1" id="KW-0812">Transmembrane</keyword>
<evidence type="ECO:0000256" key="1">
    <source>
        <dbReference type="SAM" id="Phobius"/>
    </source>
</evidence>
<evidence type="ECO:0008006" key="4">
    <source>
        <dbReference type="Google" id="ProtNLM"/>
    </source>
</evidence>
<keyword evidence="1" id="KW-0472">Membrane</keyword>
<feature type="transmembrane region" description="Helical" evidence="1">
    <location>
        <begin position="56"/>
        <end position="74"/>
    </location>
</feature>
<evidence type="ECO:0000313" key="3">
    <source>
        <dbReference type="Proteomes" id="UP001500394"/>
    </source>
</evidence>
<keyword evidence="3" id="KW-1185">Reference proteome</keyword>
<gene>
    <name evidence="2" type="ORF">GCM10023173_10810</name>
</gene>
<evidence type="ECO:0000313" key="2">
    <source>
        <dbReference type="EMBL" id="GAA4514291.1"/>
    </source>
</evidence>
<organism evidence="2 3">
    <name type="scientific">Sphingobacterium thermophilum</name>
    <dbReference type="NCBI Taxonomy" id="768534"/>
    <lineage>
        <taxon>Bacteria</taxon>
        <taxon>Pseudomonadati</taxon>
        <taxon>Bacteroidota</taxon>
        <taxon>Sphingobacteriia</taxon>
        <taxon>Sphingobacteriales</taxon>
        <taxon>Sphingobacteriaceae</taxon>
        <taxon>Sphingobacterium</taxon>
    </lineage>
</organism>
<keyword evidence="1" id="KW-1133">Transmembrane helix</keyword>
<name>A0ABP8QZR7_9SPHI</name>
<dbReference type="EMBL" id="BAABGR010000011">
    <property type="protein sequence ID" value="GAA4514291.1"/>
    <property type="molecule type" value="Genomic_DNA"/>
</dbReference>